<accession>A0A8X6NAR5</accession>
<evidence type="ECO:0000256" key="6">
    <source>
        <dbReference type="SAM" id="MobiDB-lite"/>
    </source>
</evidence>
<evidence type="ECO:0000256" key="4">
    <source>
        <dbReference type="ARBA" id="ARBA00022833"/>
    </source>
</evidence>
<dbReference type="SUPFAM" id="SSF57667">
    <property type="entry name" value="beta-beta-alpha zinc fingers"/>
    <property type="match status" value="1"/>
</dbReference>
<dbReference type="AlphaFoldDB" id="A0A8X6NAR5"/>
<dbReference type="Proteomes" id="UP000887013">
    <property type="component" value="Unassembled WGS sequence"/>
</dbReference>
<sequence length="145" mass="16408">MSSSDEEILQCEHPSVKHEPHPCEPLDLSIHATRDSSSHSDRPSIISLPFSEGSPSDRQQVGTSELPDPVINRDVSSNSCNLEMSLGHQQIKQSLNKEFPCSFCSKLFNVKQSLETHMRIHMEKKNWHARHVAKALLQKAVWKNT</sequence>
<name>A0A8X6NAR5_NEPPI</name>
<evidence type="ECO:0000256" key="5">
    <source>
        <dbReference type="PROSITE-ProRule" id="PRU00042"/>
    </source>
</evidence>
<gene>
    <name evidence="8" type="ORF">NPIL_669471</name>
</gene>
<feature type="compositionally biased region" description="Polar residues" evidence="6">
    <location>
        <begin position="53"/>
        <end position="63"/>
    </location>
</feature>
<reference evidence="8" key="1">
    <citation type="submission" date="2020-08" db="EMBL/GenBank/DDBJ databases">
        <title>Multicomponent nature underlies the extraordinary mechanical properties of spider dragline silk.</title>
        <authorList>
            <person name="Kono N."/>
            <person name="Nakamura H."/>
            <person name="Mori M."/>
            <person name="Yoshida Y."/>
            <person name="Ohtoshi R."/>
            <person name="Malay A.D."/>
            <person name="Moran D.A.P."/>
            <person name="Tomita M."/>
            <person name="Numata K."/>
            <person name="Arakawa K."/>
        </authorList>
    </citation>
    <scope>NUCLEOTIDE SEQUENCE</scope>
</reference>
<dbReference type="PROSITE" id="PS50157">
    <property type="entry name" value="ZINC_FINGER_C2H2_2"/>
    <property type="match status" value="1"/>
</dbReference>
<keyword evidence="1" id="KW-0479">Metal-binding</keyword>
<evidence type="ECO:0000259" key="7">
    <source>
        <dbReference type="PROSITE" id="PS50157"/>
    </source>
</evidence>
<feature type="domain" description="C2H2-type" evidence="7">
    <location>
        <begin position="99"/>
        <end position="126"/>
    </location>
</feature>
<feature type="compositionally biased region" description="Basic and acidic residues" evidence="6">
    <location>
        <begin position="14"/>
        <end position="24"/>
    </location>
</feature>
<protein>
    <recommendedName>
        <fullName evidence="7">C2H2-type domain-containing protein</fullName>
    </recommendedName>
</protein>
<dbReference type="EMBL" id="BMAW01102506">
    <property type="protein sequence ID" value="GFT04660.1"/>
    <property type="molecule type" value="Genomic_DNA"/>
</dbReference>
<evidence type="ECO:0000256" key="1">
    <source>
        <dbReference type="ARBA" id="ARBA00022723"/>
    </source>
</evidence>
<feature type="region of interest" description="Disordered" evidence="6">
    <location>
        <begin position="1"/>
        <end position="74"/>
    </location>
</feature>
<evidence type="ECO:0000256" key="2">
    <source>
        <dbReference type="ARBA" id="ARBA00022737"/>
    </source>
</evidence>
<feature type="compositionally biased region" description="Basic and acidic residues" evidence="6">
    <location>
        <begin position="32"/>
        <end position="42"/>
    </location>
</feature>
<keyword evidence="3 5" id="KW-0863">Zinc-finger</keyword>
<evidence type="ECO:0000256" key="3">
    <source>
        <dbReference type="ARBA" id="ARBA00022771"/>
    </source>
</evidence>
<keyword evidence="2" id="KW-0677">Repeat</keyword>
<dbReference type="Gene3D" id="3.30.160.60">
    <property type="entry name" value="Classic Zinc Finger"/>
    <property type="match status" value="1"/>
</dbReference>
<evidence type="ECO:0000313" key="8">
    <source>
        <dbReference type="EMBL" id="GFT04660.1"/>
    </source>
</evidence>
<evidence type="ECO:0000313" key="9">
    <source>
        <dbReference type="Proteomes" id="UP000887013"/>
    </source>
</evidence>
<organism evidence="8 9">
    <name type="scientific">Nephila pilipes</name>
    <name type="common">Giant wood spider</name>
    <name type="synonym">Nephila maculata</name>
    <dbReference type="NCBI Taxonomy" id="299642"/>
    <lineage>
        <taxon>Eukaryota</taxon>
        <taxon>Metazoa</taxon>
        <taxon>Ecdysozoa</taxon>
        <taxon>Arthropoda</taxon>
        <taxon>Chelicerata</taxon>
        <taxon>Arachnida</taxon>
        <taxon>Araneae</taxon>
        <taxon>Araneomorphae</taxon>
        <taxon>Entelegynae</taxon>
        <taxon>Araneoidea</taxon>
        <taxon>Nephilidae</taxon>
        <taxon>Nephila</taxon>
    </lineage>
</organism>
<dbReference type="SMART" id="SM00355">
    <property type="entry name" value="ZnF_C2H2"/>
    <property type="match status" value="1"/>
</dbReference>
<dbReference type="PROSITE" id="PS00028">
    <property type="entry name" value="ZINC_FINGER_C2H2_1"/>
    <property type="match status" value="1"/>
</dbReference>
<dbReference type="InterPro" id="IPR036236">
    <property type="entry name" value="Znf_C2H2_sf"/>
</dbReference>
<keyword evidence="4" id="KW-0862">Zinc</keyword>
<proteinExistence type="predicted"/>
<dbReference type="InterPro" id="IPR013087">
    <property type="entry name" value="Znf_C2H2_type"/>
</dbReference>
<dbReference type="FunFam" id="3.30.160.60:FF:000110">
    <property type="entry name" value="Zinc finger protein-like"/>
    <property type="match status" value="1"/>
</dbReference>
<comment type="caution">
    <text evidence="8">The sequence shown here is derived from an EMBL/GenBank/DDBJ whole genome shotgun (WGS) entry which is preliminary data.</text>
</comment>
<keyword evidence="9" id="KW-1185">Reference proteome</keyword>
<dbReference type="GO" id="GO:0008270">
    <property type="term" value="F:zinc ion binding"/>
    <property type="evidence" value="ECO:0007669"/>
    <property type="project" value="UniProtKB-KW"/>
</dbReference>